<dbReference type="Proteomes" id="UP000734854">
    <property type="component" value="Unassembled WGS sequence"/>
</dbReference>
<organism evidence="2 3">
    <name type="scientific">Zingiber officinale</name>
    <name type="common">Ginger</name>
    <name type="synonym">Amomum zingiber</name>
    <dbReference type="NCBI Taxonomy" id="94328"/>
    <lineage>
        <taxon>Eukaryota</taxon>
        <taxon>Viridiplantae</taxon>
        <taxon>Streptophyta</taxon>
        <taxon>Embryophyta</taxon>
        <taxon>Tracheophyta</taxon>
        <taxon>Spermatophyta</taxon>
        <taxon>Magnoliopsida</taxon>
        <taxon>Liliopsida</taxon>
        <taxon>Zingiberales</taxon>
        <taxon>Zingiberaceae</taxon>
        <taxon>Zingiber</taxon>
    </lineage>
</organism>
<gene>
    <name evidence="2" type="ORF">ZIOFF_023679</name>
</gene>
<feature type="compositionally biased region" description="Basic and acidic residues" evidence="1">
    <location>
        <begin position="110"/>
        <end position="119"/>
    </location>
</feature>
<name>A0A8J5GSY1_ZINOF</name>
<feature type="compositionally biased region" description="Pro residues" evidence="1">
    <location>
        <begin position="179"/>
        <end position="193"/>
    </location>
</feature>
<evidence type="ECO:0000256" key="1">
    <source>
        <dbReference type="SAM" id="MobiDB-lite"/>
    </source>
</evidence>
<feature type="region of interest" description="Disordered" evidence="1">
    <location>
        <begin position="152"/>
        <end position="198"/>
    </location>
</feature>
<dbReference type="EMBL" id="JACMSC010000007">
    <property type="protein sequence ID" value="KAG6513355.1"/>
    <property type="molecule type" value="Genomic_DNA"/>
</dbReference>
<comment type="caution">
    <text evidence="2">The sequence shown here is derived from an EMBL/GenBank/DDBJ whole genome shotgun (WGS) entry which is preliminary data.</text>
</comment>
<proteinExistence type="predicted"/>
<protein>
    <submittedName>
        <fullName evidence="2">Uncharacterized protein</fullName>
    </submittedName>
</protein>
<reference evidence="2 3" key="1">
    <citation type="submission" date="2020-08" db="EMBL/GenBank/DDBJ databases">
        <title>Plant Genome Project.</title>
        <authorList>
            <person name="Zhang R.-G."/>
        </authorList>
    </citation>
    <scope>NUCLEOTIDE SEQUENCE [LARGE SCALE GENOMIC DNA]</scope>
    <source>
        <tissue evidence="2">Rhizome</tissue>
    </source>
</reference>
<accession>A0A8J5GSY1</accession>
<sequence>MKAMKKPLSVAVTVIFEVLETVDRGGGQRGKRKRGTTFLASPTTKKASVSPEEEDEEGKGKPAMDNCLGRAVSSKRGRESSRLLSLAAREGRPCTAAPEGKGGFISSPSSKKDEEEKGKATMGDCLGRAASSKRGRKSDHLWSLVAHKGGFAQQLTKGREPTPSSPSSFLLLRRDSRRPLPPPSSRQHPPTPYSPSSSLLLRRDALAARKLHRRGNLVAPKARVSRPAARKLHRRGNLVAPKARVSSPSSFVTVAPAPSAFIFSLSPRAELRSRPAPSGYLERKS</sequence>
<feature type="compositionally biased region" description="Low complexity" evidence="1">
    <location>
        <begin position="161"/>
        <end position="171"/>
    </location>
</feature>
<evidence type="ECO:0000313" key="3">
    <source>
        <dbReference type="Proteomes" id="UP000734854"/>
    </source>
</evidence>
<dbReference type="AlphaFoldDB" id="A0A8J5GSY1"/>
<keyword evidence="3" id="KW-1185">Reference proteome</keyword>
<feature type="compositionally biased region" description="Polar residues" evidence="1">
    <location>
        <begin position="38"/>
        <end position="47"/>
    </location>
</feature>
<feature type="region of interest" description="Disordered" evidence="1">
    <location>
        <begin position="24"/>
        <end position="138"/>
    </location>
</feature>
<evidence type="ECO:0000313" key="2">
    <source>
        <dbReference type="EMBL" id="KAG6513355.1"/>
    </source>
</evidence>